<accession>A0ABX2T936</accession>
<proteinExistence type="inferred from homology"/>
<dbReference type="Pfam" id="PF25917">
    <property type="entry name" value="BSH_RND"/>
    <property type="match status" value="1"/>
</dbReference>
<dbReference type="Proteomes" id="UP000584642">
    <property type="component" value="Unassembled WGS sequence"/>
</dbReference>
<dbReference type="NCBIfam" id="TIGR01730">
    <property type="entry name" value="RND_mfp"/>
    <property type="match status" value="1"/>
</dbReference>
<dbReference type="SUPFAM" id="SSF111369">
    <property type="entry name" value="HlyD-like secretion proteins"/>
    <property type="match status" value="1"/>
</dbReference>
<feature type="coiled-coil region" evidence="5">
    <location>
        <begin position="145"/>
        <end position="172"/>
    </location>
</feature>
<comment type="caution">
    <text evidence="10">The sequence shown here is derived from an EMBL/GenBank/DDBJ whole genome shotgun (WGS) entry which is preliminary data.</text>
</comment>
<comment type="similarity">
    <text evidence="2">Belongs to the membrane fusion protein (MFP) (TC 8.A.1) family.</text>
</comment>
<evidence type="ECO:0000256" key="6">
    <source>
        <dbReference type="SAM" id="MobiDB-lite"/>
    </source>
</evidence>
<evidence type="ECO:0000256" key="5">
    <source>
        <dbReference type="SAM" id="Coils"/>
    </source>
</evidence>
<dbReference type="Pfam" id="PF25967">
    <property type="entry name" value="RND-MFP_C"/>
    <property type="match status" value="1"/>
</dbReference>
<feature type="region of interest" description="Disordered" evidence="6">
    <location>
        <begin position="314"/>
        <end position="352"/>
    </location>
</feature>
<dbReference type="EMBL" id="JABFDB010000004">
    <property type="protein sequence ID" value="NYZ19653.1"/>
    <property type="molecule type" value="Genomic_DNA"/>
</dbReference>
<keyword evidence="4 5" id="KW-0175">Coiled coil</keyword>
<evidence type="ECO:0000256" key="3">
    <source>
        <dbReference type="ARBA" id="ARBA00022448"/>
    </source>
</evidence>
<organism evidence="10 11">
    <name type="scientific">Azospirillum oleiclasticum</name>
    <dbReference type="NCBI Taxonomy" id="2735135"/>
    <lineage>
        <taxon>Bacteria</taxon>
        <taxon>Pseudomonadati</taxon>
        <taxon>Pseudomonadota</taxon>
        <taxon>Alphaproteobacteria</taxon>
        <taxon>Rhodospirillales</taxon>
        <taxon>Azospirillaceae</taxon>
        <taxon>Azospirillum</taxon>
    </lineage>
</organism>
<feature type="domain" description="Multidrug resistance protein MdtA-like barrel-sandwich hybrid" evidence="7">
    <location>
        <begin position="52"/>
        <end position="207"/>
    </location>
</feature>
<feature type="compositionally biased region" description="Basic and acidic residues" evidence="6">
    <location>
        <begin position="336"/>
        <end position="351"/>
    </location>
</feature>
<dbReference type="PANTHER" id="PTHR30469:SF33">
    <property type="entry name" value="SLR1207 PROTEIN"/>
    <property type="match status" value="1"/>
</dbReference>
<dbReference type="Pfam" id="PF25944">
    <property type="entry name" value="Beta-barrel_RND"/>
    <property type="match status" value="1"/>
</dbReference>
<dbReference type="InterPro" id="IPR058627">
    <property type="entry name" value="MdtA-like_C"/>
</dbReference>
<feature type="domain" description="Multidrug resistance protein MdtA-like beta-barrel" evidence="8">
    <location>
        <begin position="215"/>
        <end position="293"/>
    </location>
</feature>
<dbReference type="InterPro" id="IPR030190">
    <property type="entry name" value="MacA_alpha-hairpin_sf"/>
</dbReference>
<dbReference type="Gene3D" id="2.40.50.100">
    <property type="match status" value="1"/>
</dbReference>
<keyword evidence="3" id="KW-0813">Transport</keyword>
<evidence type="ECO:0000256" key="2">
    <source>
        <dbReference type="ARBA" id="ARBA00009477"/>
    </source>
</evidence>
<comment type="subcellular location">
    <subcellularLocation>
        <location evidence="1">Cell membrane</location>
    </subcellularLocation>
</comment>
<dbReference type="Gene3D" id="6.10.140.1990">
    <property type="match status" value="1"/>
</dbReference>
<name>A0ABX2T936_9PROT</name>
<reference evidence="10 11" key="1">
    <citation type="submission" date="2020-05" db="EMBL/GenBank/DDBJ databases">
        <title>Azospirillum oleiclasticum sp. nov, a nitrogen-fixing and heavy crude oil-emulsifying bacterium isolated from the crude oil of Yumen Oilfield.</title>
        <authorList>
            <person name="Wu D."/>
            <person name="Cai M."/>
            <person name="Zhang X."/>
        </authorList>
    </citation>
    <scope>NUCLEOTIDE SEQUENCE [LARGE SCALE GENOMIC DNA]</scope>
    <source>
        <strain evidence="10 11">ROY-1-1-2</strain>
    </source>
</reference>
<dbReference type="Gene3D" id="6.20.50.140">
    <property type="match status" value="1"/>
</dbReference>
<evidence type="ECO:0000313" key="10">
    <source>
        <dbReference type="EMBL" id="NYZ19653.1"/>
    </source>
</evidence>
<gene>
    <name evidence="10" type="ORF">HND93_08010</name>
</gene>
<keyword evidence="11" id="KW-1185">Reference proteome</keyword>
<dbReference type="InterPro" id="IPR006143">
    <property type="entry name" value="RND_pump_MFP"/>
</dbReference>
<evidence type="ECO:0000259" key="7">
    <source>
        <dbReference type="Pfam" id="PF25917"/>
    </source>
</evidence>
<dbReference type="InterPro" id="IPR058625">
    <property type="entry name" value="MdtA-like_BSH"/>
</dbReference>
<sequence length="420" mass="45274">MMLVAMAAAAGGGWWWFVAAKAETPPPFRTHTVVIGSVEDTVSAVGTLQPRNYVDVGTQVSGQLKKIFVDYGAKVEQGQLLAQIDPTVYESRVAADQAQLLALRAQVKERTVQQELAETQFERQRRLLAERATSREAFDTADAQRKTLAAQIMALEAQIQQTESTLRGDQANLSYTKIYAPMAGIVVDITARQGQTLNANQQAPIILRIAELDVMTVRTQVSEADVPKLKIGMPAWFTTLGRPDRRRFGKLRQILPTPEVVNNVVLYASLFEVENSELDLLPQMSAQVFFQVAQATDVPLVPMAALKPISARGARPAGAVSGPTNGGSGAGPRPPGEGRREGGQRGAHPAEGETTTFIARVLENGQPVERRVVIGASNRVMAEVRSGLNPGDDVVIDTPAPVMAQNNRGPGGPPNFGPRF</sequence>
<evidence type="ECO:0000259" key="9">
    <source>
        <dbReference type="Pfam" id="PF25967"/>
    </source>
</evidence>
<dbReference type="Gene3D" id="2.40.30.170">
    <property type="match status" value="1"/>
</dbReference>
<evidence type="ECO:0000259" key="8">
    <source>
        <dbReference type="Pfam" id="PF25944"/>
    </source>
</evidence>
<dbReference type="InterPro" id="IPR058626">
    <property type="entry name" value="MdtA-like_b-barrel"/>
</dbReference>
<evidence type="ECO:0000313" key="11">
    <source>
        <dbReference type="Proteomes" id="UP000584642"/>
    </source>
</evidence>
<feature type="domain" description="Multidrug resistance protein MdtA-like C-terminal permuted SH3" evidence="9">
    <location>
        <begin position="357"/>
        <end position="397"/>
    </location>
</feature>
<protein>
    <submittedName>
        <fullName evidence="10">Efflux RND transporter periplasmic adaptor subunit</fullName>
    </submittedName>
</protein>
<evidence type="ECO:0000256" key="1">
    <source>
        <dbReference type="ARBA" id="ARBA00004236"/>
    </source>
</evidence>
<dbReference type="PANTHER" id="PTHR30469">
    <property type="entry name" value="MULTIDRUG RESISTANCE PROTEIN MDTA"/>
    <property type="match status" value="1"/>
</dbReference>
<evidence type="ECO:0000256" key="4">
    <source>
        <dbReference type="ARBA" id="ARBA00023054"/>
    </source>
</evidence>